<dbReference type="InterPro" id="IPR016169">
    <property type="entry name" value="FAD-bd_PCMH_sub2"/>
</dbReference>
<feature type="domain" description="FAD-binding PCMH-type" evidence="4">
    <location>
        <begin position="1"/>
        <end position="174"/>
    </location>
</feature>
<evidence type="ECO:0000313" key="6">
    <source>
        <dbReference type="Proteomes" id="UP000198852"/>
    </source>
</evidence>
<dbReference type="InterPro" id="IPR005107">
    <property type="entry name" value="CO_DH_flav_C"/>
</dbReference>
<protein>
    <submittedName>
        <fullName evidence="5">Carbon-monoxide dehydrogenase medium subunit</fullName>
    </submittedName>
</protein>
<sequence>MTRYYRPRSKADALAVLAEEGDAARPLVGGTDLLVGLRHRTAEPRLIVDLKGVEDLPAPLRTEDDRVLVGPTLTLGELAADPTVREWFPSLVEAALTVGSVAIRNRASLIGNCCNGSPAADTVPAMLVHEVAVTIESVDGARTAPLSEFFLGPGRTLCGAGEIVTGIGMRRPQPGHGSAFQRLTRRRGVDLATVSAAAGIDRDGRVVLGLGAVGPRPLRTELDEPVDPADEDALANALDRAAAIATPISDIRGGREYRAAMVKVLARRAVVAADRRRHEEVPA</sequence>
<dbReference type="Gene3D" id="3.30.465.10">
    <property type="match status" value="1"/>
</dbReference>
<dbReference type="GO" id="GO:0016491">
    <property type="term" value="F:oxidoreductase activity"/>
    <property type="evidence" value="ECO:0007669"/>
    <property type="project" value="UniProtKB-KW"/>
</dbReference>
<dbReference type="SMART" id="SM01092">
    <property type="entry name" value="CO_deh_flav_C"/>
    <property type="match status" value="1"/>
</dbReference>
<dbReference type="InterPro" id="IPR016167">
    <property type="entry name" value="FAD-bd_PCMH_sub1"/>
</dbReference>
<accession>A0A1I6NV87</accession>
<dbReference type="InterPro" id="IPR036318">
    <property type="entry name" value="FAD-bd_PCMH-like_sf"/>
</dbReference>
<gene>
    <name evidence="5" type="ORF">SAMN05660874_00164</name>
</gene>
<dbReference type="OrthoDB" id="9793944at2"/>
<dbReference type="Gene3D" id="3.30.43.10">
    <property type="entry name" value="Uridine Diphospho-n-acetylenolpyruvylglucosamine Reductase, domain 2"/>
    <property type="match status" value="1"/>
</dbReference>
<proteinExistence type="predicted"/>
<dbReference type="InterPro" id="IPR002346">
    <property type="entry name" value="Mopterin_DH_FAD-bd"/>
</dbReference>
<dbReference type="Proteomes" id="UP000198852">
    <property type="component" value="Unassembled WGS sequence"/>
</dbReference>
<name>A0A1I6NV87_9PSEU</name>
<dbReference type="GO" id="GO:0071949">
    <property type="term" value="F:FAD binding"/>
    <property type="evidence" value="ECO:0007669"/>
    <property type="project" value="InterPro"/>
</dbReference>
<dbReference type="STRING" id="95161.SAMN05660874_00164"/>
<dbReference type="AlphaFoldDB" id="A0A1I6NV87"/>
<dbReference type="InterPro" id="IPR016166">
    <property type="entry name" value="FAD-bd_PCMH"/>
</dbReference>
<dbReference type="Gene3D" id="3.30.390.50">
    <property type="entry name" value="CO dehydrogenase flavoprotein, C-terminal domain"/>
    <property type="match status" value="1"/>
</dbReference>
<dbReference type="PANTHER" id="PTHR42659">
    <property type="entry name" value="XANTHINE DEHYDROGENASE SUBUNIT C-RELATED"/>
    <property type="match status" value="1"/>
</dbReference>
<organism evidence="5 6">
    <name type="scientific">Saccharopolyspora flava</name>
    <dbReference type="NCBI Taxonomy" id="95161"/>
    <lineage>
        <taxon>Bacteria</taxon>
        <taxon>Bacillati</taxon>
        <taxon>Actinomycetota</taxon>
        <taxon>Actinomycetes</taxon>
        <taxon>Pseudonocardiales</taxon>
        <taxon>Pseudonocardiaceae</taxon>
        <taxon>Saccharopolyspora</taxon>
    </lineage>
</organism>
<dbReference type="InterPro" id="IPR036683">
    <property type="entry name" value="CO_DH_flav_C_dom_sf"/>
</dbReference>
<dbReference type="SUPFAM" id="SSF55447">
    <property type="entry name" value="CO dehydrogenase flavoprotein C-terminal domain-like"/>
    <property type="match status" value="1"/>
</dbReference>
<dbReference type="Pfam" id="PF03450">
    <property type="entry name" value="CO_deh_flav_C"/>
    <property type="match status" value="1"/>
</dbReference>
<keyword evidence="6" id="KW-1185">Reference proteome</keyword>
<dbReference type="PANTHER" id="PTHR42659:SF2">
    <property type="entry name" value="XANTHINE DEHYDROGENASE SUBUNIT C-RELATED"/>
    <property type="match status" value="1"/>
</dbReference>
<dbReference type="InterPro" id="IPR051312">
    <property type="entry name" value="Diverse_Substr_Oxidored"/>
</dbReference>
<dbReference type="PROSITE" id="PS51387">
    <property type="entry name" value="FAD_PCMH"/>
    <property type="match status" value="1"/>
</dbReference>
<reference evidence="6" key="1">
    <citation type="submission" date="2016-10" db="EMBL/GenBank/DDBJ databases">
        <authorList>
            <person name="Varghese N."/>
            <person name="Submissions S."/>
        </authorList>
    </citation>
    <scope>NUCLEOTIDE SEQUENCE [LARGE SCALE GENOMIC DNA]</scope>
    <source>
        <strain evidence="6">DSM 44771</strain>
    </source>
</reference>
<evidence type="ECO:0000256" key="3">
    <source>
        <dbReference type="ARBA" id="ARBA00023002"/>
    </source>
</evidence>
<dbReference type="SUPFAM" id="SSF56176">
    <property type="entry name" value="FAD-binding/transporter-associated domain-like"/>
    <property type="match status" value="1"/>
</dbReference>
<keyword evidence="2" id="KW-0274">FAD</keyword>
<evidence type="ECO:0000259" key="4">
    <source>
        <dbReference type="PROSITE" id="PS51387"/>
    </source>
</evidence>
<dbReference type="RefSeq" id="WP_093414506.1">
    <property type="nucleotide sequence ID" value="NZ_FOZX01000001.1"/>
</dbReference>
<dbReference type="Pfam" id="PF00941">
    <property type="entry name" value="FAD_binding_5"/>
    <property type="match status" value="1"/>
</dbReference>
<evidence type="ECO:0000313" key="5">
    <source>
        <dbReference type="EMBL" id="SFS31872.1"/>
    </source>
</evidence>
<keyword evidence="1" id="KW-0285">Flavoprotein</keyword>
<evidence type="ECO:0000256" key="2">
    <source>
        <dbReference type="ARBA" id="ARBA00022827"/>
    </source>
</evidence>
<keyword evidence="3" id="KW-0560">Oxidoreductase</keyword>
<evidence type="ECO:0000256" key="1">
    <source>
        <dbReference type="ARBA" id="ARBA00022630"/>
    </source>
</evidence>
<dbReference type="EMBL" id="FOZX01000001">
    <property type="protein sequence ID" value="SFS31872.1"/>
    <property type="molecule type" value="Genomic_DNA"/>
</dbReference>